<reference evidence="1" key="1">
    <citation type="submission" date="2022-04" db="EMBL/GenBank/DDBJ databases">
        <title>Tomato heritable bacteria conferring resistance against bacterial wilt.</title>
        <authorList>
            <person name="Yin J."/>
        </authorList>
    </citation>
    <scope>NUCLEOTIDE SEQUENCE</scope>
    <source>
        <strain evidence="1">Cra20</strain>
    </source>
</reference>
<organism evidence="1">
    <name type="scientific">Sphingomonas psychrotolerans</name>
    <dbReference type="NCBI Taxonomy" id="1327635"/>
    <lineage>
        <taxon>Bacteria</taxon>
        <taxon>Pseudomonadati</taxon>
        <taxon>Pseudomonadota</taxon>
        <taxon>Alphaproteobacteria</taxon>
        <taxon>Sphingomonadales</taxon>
        <taxon>Sphingomonadaceae</taxon>
        <taxon>Sphingomonas</taxon>
    </lineage>
</organism>
<evidence type="ECO:0000313" key="1">
    <source>
        <dbReference type="EMBL" id="MDT8759203.1"/>
    </source>
</evidence>
<dbReference type="EMBL" id="JALMLT010000002">
    <property type="protein sequence ID" value="MDT8759203.1"/>
    <property type="molecule type" value="Genomic_DNA"/>
</dbReference>
<sequence length="26" mass="3037">MLAGTIECQWRKRANFLWGSRSAPWA</sequence>
<protein>
    <submittedName>
        <fullName evidence="1">Uncharacterized protein</fullName>
    </submittedName>
</protein>
<proteinExistence type="predicted"/>
<name>A0ABU3N489_9SPHN</name>
<comment type="caution">
    <text evidence="1">The sequence shown here is derived from an EMBL/GenBank/DDBJ whole genome shotgun (WGS) entry which is preliminary data.</text>
</comment>
<accession>A0ABU3N489</accession>
<gene>
    <name evidence="1" type="ORF">MZO42_10890</name>
</gene>